<organism evidence="3 4">
    <name type="scientific">Xylaria multiplex</name>
    <dbReference type="NCBI Taxonomy" id="323545"/>
    <lineage>
        <taxon>Eukaryota</taxon>
        <taxon>Fungi</taxon>
        <taxon>Dikarya</taxon>
        <taxon>Ascomycota</taxon>
        <taxon>Pezizomycotina</taxon>
        <taxon>Sordariomycetes</taxon>
        <taxon>Xylariomycetidae</taxon>
        <taxon>Xylariales</taxon>
        <taxon>Xylariaceae</taxon>
        <taxon>Xylaria</taxon>
    </lineage>
</organism>
<reference evidence="3 4" key="1">
    <citation type="submission" date="2019-12" db="EMBL/GenBank/DDBJ databases">
        <title>Draft genome sequence of the ascomycete Xylaria multiplex DSM 110363.</title>
        <authorList>
            <person name="Buettner E."/>
            <person name="Kellner H."/>
        </authorList>
    </citation>
    <scope>NUCLEOTIDE SEQUENCE [LARGE SCALE GENOMIC DNA]</scope>
    <source>
        <strain evidence="3 4">DSM 110363</strain>
    </source>
</reference>
<dbReference type="GO" id="GO:0006629">
    <property type="term" value="P:lipid metabolic process"/>
    <property type="evidence" value="ECO:0007669"/>
    <property type="project" value="InterPro"/>
</dbReference>
<gene>
    <name evidence="3" type="ORF">GQX73_g10416</name>
</gene>
<feature type="chain" id="PRO_5028891907" description="Phosphatidylinositol-specific phospholipase C X domain-containing protein" evidence="2">
    <location>
        <begin position="22"/>
        <end position="392"/>
    </location>
</feature>
<dbReference type="Proteomes" id="UP000481858">
    <property type="component" value="Unassembled WGS sequence"/>
</dbReference>
<feature type="region of interest" description="Disordered" evidence="1">
    <location>
        <begin position="349"/>
        <end position="372"/>
    </location>
</feature>
<dbReference type="PANTHER" id="PTHR13593">
    <property type="match status" value="1"/>
</dbReference>
<keyword evidence="2" id="KW-0732">Signal</keyword>
<proteinExistence type="predicted"/>
<evidence type="ECO:0000256" key="2">
    <source>
        <dbReference type="SAM" id="SignalP"/>
    </source>
</evidence>
<dbReference type="EMBL" id="WUBL01000228">
    <property type="protein sequence ID" value="KAF2963157.1"/>
    <property type="molecule type" value="Genomic_DNA"/>
</dbReference>
<dbReference type="InterPro" id="IPR051057">
    <property type="entry name" value="PI-PLC_domain"/>
</dbReference>
<comment type="caution">
    <text evidence="3">The sequence shown here is derived from an EMBL/GenBank/DDBJ whole genome shotgun (WGS) entry which is preliminary data.</text>
</comment>
<dbReference type="InterPro" id="IPR017946">
    <property type="entry name" value="PLC-like_Pdiesterase_TIM-brl"/>
</dbReference>
<dbReference type="Gene3D" id="3.20.20.190">
    <property type="entry name" value="Phosphatidylinositol (PI) phosphodiesterase"/>
    <property type="match status" value="1"/>
</dbReference>
<evidence type="ECO:0008006" key="5">
    <source>
        <dbReference type="Google" id="ProtNLM"/>
    </source>
</evidence>
<evidence type="ECO:0000313" key="3">
    <source>
        <dbReference type="EMBL" id="KAF2963157.1"/>
    </source>
</evidence>
<dbReference type="GO" id="GO:0008081">
    <property type="term" value="F:phosphoric diester hydrolase activity"/>
    <property type="evidence" value="ECO:0007669"/>
    <property type="project" value="InterPro"/>
</dbReference>
<dbReference type="SUPFAM" id="SSF51695">
    <property type="entry name" value="PLC-like phosphodiesterases"/>
    <property type="match status" value="1"/>
</dbReference>
<evidence type="ECO:0000256" key="1">
    <source>
        <dbReference type="SAM" id="MobiDB-lite"/>
    </source>
</evidence>
<dbReference type="OrthoDB" id="7984201at2759"/>
<dbReference type="AlphaFoldDB" id="A0A7C8MZY6"/>
<evidence type="ECO:0000313" key="4">
    <source>
        <dbReference type="Proteomes" id="UP000481858"/>
    </source>
</evidence>
<sequence length="392" mass="41289">MILSLRKHVGILAALASTAYSSPQGPQGPQGTSVLSTSTTVTPLSTAQAASASSTSTSAASTSTVACNNSPDLCSRSYSNITHMGAHDSSFLRDASTQNSIAGNQYYNATVALDAGIRLLQVQVHDLNGTIELCHTYCSLLDAGSLQDWLVEIKYWMDTNPNDVVTLLIVNSDGKDVGEFGSVFEASGISEYGYTPSGSGWPTLQSMINAKTRLVTFIASISTSSTYSYLLSEFDYVFETAYEVTSLSGFNCTLDRPSTQSSAASALSAGLLPLMNHFAYNSLSSSIMIPDVDNIATTNSPSTSTTGALGLHAETCRSEWGYVPTFVLVDFFDQGPSIKTADVMNGITATGRKNDTESDTDTTTNEAKRGHGATGMGPVALVAFFVAALFLA</sequence>
<keyword evidence="4" id="KW-1185">Reference proteome</keyword>
<dbReference type="PANTHER" id="PTHR13593:SF80">
    <property type="entry name" value="PLC-LIKE PHOSPHODIESTERASE"/>
    <property type="match status" value="1"/>
</dbReference>
<accession>A0A7C8MZY6</accession>
<feature type="signal peptide" evidence="2">
    <location>
        <begin position="1"/>
        <end position="21"/>
    </location>
</feature>
<dbReference type="Pfam" id="PF26146">
    <property type="entry name" value="PI-PLC_X"/>
    <property type="match status" value="1"/>
</dbReference>
<protein>
    <recommendedName>
        <fullName evidence="5">Phosphatidylinositol-specific phospholipase C X domain-containing protein</fullName>
    </recommendedName>
</protein>
<dbReference type="InParanoid" id="A0A7C8MZY6"/>
<name>A0A7C8MZY6_9PEZI</name>